<feature type="signal peptide" evidence="1">
    <location>
        <begin position="1"/>
        <end position="27"/>
    </location>
</feature>
<dbReference type="Gramene" id="Solyc05g053640.1.1">
    <property type="protein sequence ID" value="Solyc05g053640.1.1.1"/>
    <property type="gene ID" value="Solyc05g053640.1"/>
</dbReference>
<reference evidence="2" key="2">
    <citation type="submission" date="2019-01" db="UniProtKB">
        <authorList>
            <consortium name="EnsemblPlants"/>
        </authorList>
    </citation>
    <scope>IDENTIFICATION</scope>
    <source>
        <strain evidence="2">cv. Heinz 1706</strain>
    </source>
</reference>
<evidence type="ECO:0000313" key="3">
    <source>
        <dbReference type="Proteomes" id="UP000004994"/>
    </source>
</evidence>
<accession>A0A3Q7GPJ0</accession>
<sequence length="82" mass="9216">MEKSTLIPLIFLGLLLNYPWMISTTRSNEFSDQNTLSSSNKKSTIIVNHPNKISSDQQYTVDFHDVPSGPNSPIHYCGDDIC</sequence>
<dbReference type="Proteomes" id="UP000004994">
    <property type="component" value="Chromosome 5"/>
</dbReference>
<dbReference type="EnsemblPlants" id="Solyc05g053640.1.1">
    <property type="protein sequence ID" value="Solyc05g053640.1.1.1"/>
    <property type="gene ID" value="Solyc05g053640.1"/>
</dbReference>
<dbReference type="PaxDb" id="4081-Solyc05g053640.1.1"/>
<dbReference type="InParanoid" id="A0A3Q7GPJ0"/>
<protein>
    <submittedName>
        <fullName evidence="2">Uncharacterized protein</fullName>
    </submittedName>
</protein>
<keyword evidence="3" id="KW-1185">Reference proteome</keyword>
<dbReference type="AlphaFoldDB" id="A0A3Q7GPJ0"/>
<proteinExistence type="predicted"/>
<reference evidence="2" key="1">
    <citation type="journal article" date="2012" name="Nature">
        <title>The tomato genome sequence provides insights into fleshy fruit evolution.</title>
        <authorList>
            <consortium name="Tomato Genome Consortium"/>
        </authorList>
    </citation>
    <scope>NUCLEOTIDE SEQUENCE [LARGE SCALE GENOMIC DNA]</scope>
    <source>
        <strain evidence="2">cv. Heinz 1706</strain>
    </source>
</reference>
<evidence type="ECO:0000256" key="1">
    <source>
        <dbReference type="SAM" id="SignalP"/>
    </source>
</evidence>
<organism evidence="2">
    <name type="scientific">Solanum lycopersicum</name>
    <name type="common">Tomato</name>
    <name type="synonym">Lycopersicon esculentum</name>
    <dbReference type="NCBI Taxonomy" id="4081"/>
    <lineage>
        <taxon>Eukaryota</taxon>
        <taxon>Viridiplantae</taxon>
        <taxon>Streptophyta</taxon>
        <taxon>Embryophyta</taxon>
        <taxon>Tracheophyta</taxon>
        <taxon>Spermatophyta</taxon>
        <taxon>Magnoliopsida</taxon>
        <taxon>eudicotyledons</taxon>
        <taxon>Gunneridae</taxon>
        <taxon>Pentapetalae</taxon>
        <taxon>asterids</taxon>
        <taxon>lamiids</taxon>
        <taxon>Solanales</taxon>
        <taxon>Solanaceae</taxon>
        <taxon>Solanoideae</taxon>
        <taxon>Solaneae</taxon>
        <taxon>Solanum</taxon>
        <taxon>Solanum subgen. Lycopersicon</taxon>
    </lineage>
</organism>
<feature type="chain" id="PRO_5018789935" evidence="1">
    <location>
        <begin position="28"/>
        <end position="82"/>
    </location>
</feature>
<name>A0A3Q7GPJ0_SOLLC</name>
<keyword evidence="1" id="KW-0732">Signal</keyword>
<evidence type="ECO:0000313" key="2">
    <source>
        <dbReference type="EnsemblPlants" id="Solyc05g053640.1.1.1"/>
    </source>
</evidence>